<dbReference type="Pfam" id="PF00106">
    <property type="entry name" value="adh_short"/>
    <property type="match status" value="1"/>
</dbReference>
<dbReference type="GO" id="GO:0052650">
    <property type="term" value="F:all-trans-retinol dehydrogenase (NADP+) activity"/>
    <property type="evidence" value="ECO:0007669"/>
    <property type="project" value="UniProtKB-ARBA"/>
</dbReference>
<comment type="function">
    <text evidence="9">Catalyzes the reduction of all-trans-retinal to all-trans-retinol in the presence of NADPH.</text>
</comment>
<evidence type="ECO:0000256" key="8">
    <source>
        <dbReference type="ARBA" id="ARBA00023136"/>
    </source>
</evidence>
<dbReference type="InterPro" id="IPR020904">
    <property type="entry name" value="Sc_DH/Rdtase_CS"/>
</dbReference>
<dbReference type="CDD" id="cd05339">
    <property type="entry name" value="17beta-HSDXI-like_SDR_c"/>
    <property type="match status" value="1"/>
</dbReference>
<keyword evidence="3" id="KW-0812">Transmembrane</keyword>
<dbReference type="FunFam" id="3.40.50.720:FF:000131">
    <property type="entry name" value="Short-chain dehydrogenase/reductase 3"/>
    <property type="match status" value="1"/>
</dbReference>
<dbReference type="KEGG" id="cvn:111132140"/>
<keyword evidence="6" id="KW-0560">Oxidoreductase</keyword>
<dbReference type="AlphaFoldDB" id="A0A8B8E5Y5"/>
<keyword evidence="5" id="KW-1133">Transmembrane helix</keyword>
<dbReference type="Proteomes" id="UP000694844">
    <property type="component" value="Chromosome 5"/>
</dbReference>
<dbReference type="SMART" id="SM00822">
    <property type="entry name" value="PKS_KR"/>
    <property type="match status" value="1"/>
</dbReference>
<evidence type="ECO:0000256" key="6">
    <source>
        <dbReference type="ARBA" id="ARBA00023002"/>
    </source>
</evidence>
<protein>
    <recommendedName>
        <fullName evidence="10">Short-chain dehydrogenase/reductase 3</fullName>
    </recommendedName>
    <alternativeName>
        <fullName evidence="11">Retinal short-chain dehydrogenase/reductase 1</fullName>
    </alternativeName>
</protein>
<dbReference type="GO" id="GO:0016020">
    <property type="term" value="C:membrane"/>
    <property type="evidence" value="ECO:0007669"/>
    <property type="project" value="UniProtKB-SubCell"/>
</dbReference>
<dbReference type="InterPro" id="IPR036291">
    <property type="entry name" value="NAD(P)-bd_dom_sf"/>
</dbReference>
<evidence type="ECO:0000256" key="10">
    <source>
        <dbReference type="ARBA" id="ARBA00068717"/>
    </source>
</evidence>
<evidence type="ECO:0000256" key="4">
    <source>
        <dbReference type="ARBA" id="ARBA00022857"/>
    </source>
</evidence>
<dbReference type="PANTHER" id="PTHR24322">
    <property type="entry name" value="PKSB"/>
    <property type="match status" value="1"/>
</dbReference>
<evidence type="ECO:0000313" key="14">
    <source>
        <dbReference type="Proteomes" id="UP000694844"/>
    </source>
</evidence>
<dbReference type="SUPFAM" id="SSF51735">
    <property type="entry name" value="NAD(P)-binding Rossmann-fold domains"/>
    <property type="match status" value="1"/>
</dbReference>
<dbReference type="PRINTS" id="PR00080">
    <property type="entry name" value="SDRFAMILY"/>
</dbReference>
<sequence>MDNIKSGLFATLEFLGLITRVTFLTVKSIVLWPLHRKNKDISSDILLITGGGRGIGRALALEFAKHNPKHIVLWGRTEKSLQQTAEEVRELGVKCSYMICDVSKSQEIYNNYADIKKKIGPVTLLVNNAGIVHGKQIVDIQDEDIQKTLSVNAMAHIWTIKAVLPDMIESNRGHLVSISSVLGLLGMRGISDYCSSKFAISGLMEALHWEVADHNIHITSVHPYLVDNQMFAGLKLRFPWLVPPLNEGYVAKRTVSAVLTNENSVVMPRIMLLVLWARSLFPVDAMLPILRFTGVDRAMENFSDAPRNIDFMRNAVSSE</sequence>
<evidence type="ECO:0000256" key="12">
    <source>
        <dbReference type="RuleBase" id="RU000363"/>
    </source>
</evidence>
<reference evidence="15" key="1">
    <citation type="submission" date="2025-08" db="UniProtKB">
        <authorList>
            <consortium name="RefSeq"/>
        </authorList>
    </citation>
    <scope>IDENTIFICATION</scope>
    <source>
        <tissue evidence="15">Whole sample</tissue>
    </source>
</reference>
<dbReference type="InterPro" id="IPR057326">
    <property type="entry name" value="KR_dom"/>
</dbReference>
<dbReference type="InterPro" id="IPR002347">
    <property type="entry name" value="SDR_fam"/>
</dbReference>
<dbReference type="PRINTS" id="PR00081">
    <property type="entry name" value="GDHRDH"/>
</dbReference>
<dbReference type="GO" id="GO:0005811">
    <property type="term" value="C:lipid droplet"/>
    <property type="evidence" value="ECO:0007669"/>
    <property type="project" value="TreeGrafter"/>
</dbReference>
<dbReference type="GeneID" id="111132140"/>
<dbReference type="OrthoDB" id="6251714at2759"/>
<evidence type="ECO:0000256" key="7">
    <source>
        <dbReference type="ARBA" id="ARBA00023098"/>
    </source>
</evidence>
<feature type="domain" description="Ketoreductase" evidence="13">
    <location>
        <begin position="44"/>
        <end position="215"/>
    </location>
</feature>
<evidence type="ECO:0000256" key="3">
    <source>
        <dbReference type="ARBA" id="ARBA00022692"/>
    </source>
</evidence>
<keyword evidence="14" id="KW-1185">Reference proteome</keyword>
<dbReference type="PANTHER" id="PTHR24322:SF483">
    <property type="entry name" value="SHORT-CHAIN DEHYDROGENASE_REDUCTASE 3"/>
    <property type="match status" value="1"/>
</dbReference>
<gene>
    <name evidence="15" type="primary">LOC111132140</name>
</gene>
<evidence type="ECO:0000256" key="1">
    <source>
        <dbReference type="ARBA" id="ARBA00004141"/>
    </source>
</evidence>
<keyword evidence="7" id="KW-0443">Lipid metabolism</keyword>
<dbReference type="RefSeq" id="XP_022335580.1">
    <property type="nucleotide sequence ID" value="XM_022479872.1"/>
</dbReference>
<evidence type="ECO:0000256" key="9">
    <source>
        <dbReference type="ARBA" id="ARBA00059620"/>
    </source>
</evidence>
<evidence type="ECO:0000259" key="13">
    <source>
        <dbReference type="SMART" id="SM00822"/>
    </source>
</evidence>
<proteinExistence type="inferred from homology"/>
<evidence type="ECO:0000256" key="2">
    <source>
        <dbReference type="ARBA" id="ARBA00006484"/>
    </source>
</evidence>
<dbReference type="Gene3D" id="3.40.50.720">
    <property type="entry name" value="NAD(P)-binding Rossmann-like Domain"/>
    <property type="match status" value="1"/>
</dbReference>
<comment type="similarity">
    <text evidence="2 12">Belongs to the short-chain dehydrogenases/reductases (SDR) family.</text>
</comment>
<organism evidence="14 15">
    <name type="scientific">Crassostrea virginica</name>
    <name type="common">Eastern oyster</name>
    <dbReference type="NCBI Taxonomy" id="6565"/>
    <lineage>
        <taxon>Eukaryota</taxon>
        <taxon>Metazoa</taxon>
        <taxon>Spiralia</taxon>
        <taxon>Lophotrochozoa</taxon>
        <taxon>Mollusca</taxon>
        <taxon>Bivalvia</taxon>
        <taxon>Autobranchia</taxon>
        <taxon>Pteriomorphia</taxon>
        <taxon>Ostreida</taxon>
        <taxon>Ostreoidea</taxon>
        <taxon>Ostreidae</taxon>
        <taxon>Crassostrea</taxon>
    </lineage>
</organism>
<keyword evidence="4" id="KW-0521">NADP</keyword>
<evidence type="ECO:0000313" key="15">
    <source>
        <dbReference type="RefSeq" id="XP_022335580.1"/>
    </source>
</evidence>
<evidence type="ECO:0000256" key="5">
    <source>
        <dbReference type="ARBA" id="ARBA00022989"/>
    </source>
</evidence>
<evidence type="ECO:0000256" key="11">
    <source>
        <dbReference type="ARBA" id="ARBA00082544"/>
    </source>
</evidence>
<keyword evidence="8" id="KW-0472">Membrane</keyword>
<accession>A0A8B8E5Y5</accession>
<dbReference type="PROSITE" id="PS00061">
    <property type="entry name" value="ADH_SHORT"/>
    <property type="match status" value="1"/>
</dbReference>
<name>A0A8B8E5Y5_CRAVI</name>
<comment type="subcellular location">
    <subcellularLocation>
        <location evidence="1">Membrane</location>
        <topology evidence="1">Multi-pass membrane protein</topology>
    </subcellularLocation>
</comment>